<evidence type="ECO:0000256" key="2">
    <source>
        <dbReference type="ARBA" id="ARBA00023002"/>
    </source>
</evidence>
<dbReference type="PRINTS" id="PR00368">
    <property type="entry name" value="FADPNR"/>
</dbReference>
<dbReference type="PANTHER" id="PTHR48105">
    <property type="entry name" value="THIOREDOXIN REDUCTASE 1-RELATED-RELATED"/>
    <property type="match status" value="1"/>
</dbReference>
<dbReference type="InterPro" id="IPR036188">
    <property type="entry name" value="FAD/NAD-bd_sf"/>
</dbReference>
<keyword evidence="4" id="KW-1185">Reference proteome</keyword>
<dbReference type="SUPFAM" id="SSF51905">
    <property type="entry name" value="FAD/NAD(P)-binding domain"/>
    <property type="match status" value="1"/>
</dbReference>
<evidence type="ECO:0000313" key="3">
    <source>
        <dbReference type="EMBL" id="GAA4320235.1"/>
    </source>
</evidence>
<dbReference type="InterPro" id="IPR023856">
    <property type="entry name" value="Bdr"/>
</dbReference>
<keyword evidence="1" id="KW-0285">Flavoprotein</keyword>
<name>A0ABP8G9P5_9BACT</name>
<dbReference type="Pfam" id="PF13738">
    <property type="entry name" value="Pyr_redox_3"/>
    <property type="match status" value="1"/>
</dbReference>
<dbReference type="PRINTS" id="PR00469">
    <property type="entry name" value="PNDRDTASEII"/>
</dbReference>
<protein>
    <submittedName>
        <fullName evidence="3">YpdA family putative bacillithiol disulfide reductase</fullName>
    </submittedName>
</protein>
<reference evidence="4" key="1">
    <citation type="journal article" date="2019" name="Int. J. Syst. Evol. Microbiol.">
        <title>The Global Catalogue of Microorganisms (GCM) 10K type strain sequencing project: providing services to taxonomists for standard genome sequencing and annotation.</title>
        <authorList>
            <consortium name="The Broad Institute Genomics Platform"/>
            <consortium name="The Broad Institute Genome Sequencing Center for Infectious Disease"/>
            <person name="Wu L."/>
            <person name="Ma J."/>
        </authorList>
    </citation>
    <scope>NUCLEOTIDE SEQUENCE [LARGE SCALE GENOMIC DNA]</scope>
    <source>
        <strain evidence="4">JCM 17664</strain>
    </source>
</reference>
<dbReference type="InterPro" id="IPR050097">
    <property type="entry name" value="Ferredoxin-NADP_redctase_2"/>
</dbReference>
<accession>A0ABP8G9P5</accession>
<gene>
    <name evidence="3" type="ORF">GCM10023143_34260</name>
</gene>
<sequence length="356" mass="39784">MRDISALLNPEGRNFVSLKKQHVSMSMQEKQDLIIIGGGPIGLACGLEARRAELNYLIIEKGCLVNSIYHYPANMTFFSTSELLEIGGIPFVSNNPKPTRPEALEYYRRVAVTGQLRLHLFERVDRIEKAEDGYSVITEKAAYPTTAVIIATGFYDIPVKLNIPGEALPKVRHYYDEPHFYAMQKVIVAGANNSAADAALETWRKGAEVTMVIRGEGIGPRVKYWKKPDIENRIKEGSIKAYFNSRLTAIREKEVDLMTPDGPLTLPNDYVIAMTGYQPDFSFLEKTGISLSEDSKRCPAYNPETMETNLKHIYLAGVVCGGMETHVWFIENSRVHAQKIIRQIINERAAAAGAPS</sequence>
<keyword evidence="2" id="KW-0560">Oxidoreductase</keyword>
<dbReference type="Proteomes" id="UP001501207">
    <property type="component" value="Unassembled WGS sequence"/>
</dbReference>
<evidence type="ECO:0000256" key="1">
    <source>
        <dbReference type="ARBA" id="ARBA00022630"/>
    </source>
</evidence>
<organism evidence="3 4">
    <name type="scientific">Compostibacter hankyongensis</name>
    <dbReference type="NCBI Taxonomy" id="1007089"/>
    <lineage>
        <taxon>Bacteria</taxon>
        <taxon>Pseudomonadati</taxon>
        <taxon>Bacteroidota</taxon>
        <taxon>Chitinophagia</taxon>
        <taxon>Chitinophagales</taxon>
        <taxon>Chitinophagaceae</taxon>
        <taxon>Compostibacter</taxon>
    </lineage>
</organism>
<evidence type="ECO:0000313" key="4">
    <source>
        <dbReference type="Proteomes" id="UP001501207"/>
    </source>
</evidence>
<comment type="caution">
    <text evidence="3">The sequence shown here is derived from an EMBL/GenBank/DDBJ whole genome shotgun (WGS) entry which is preliminary data.</text>
</comment>
<proteinExistence type="predicted"/>
<dbReference type="NCBIfam" id="TIGR04018">
    <property type="entry name" value="Bthiol_YpdA"/>
    <property type="match status" value="1"/>
</dbReference>
<dbReference type="EMBL" id="BAABFN010000022">
    <property type="protein sequence ID" value="GAA4320235.1"/>
    <property type="molecule type" value="Genomic_DNA"/>
</dbReference>
<dbReference type="Gene3D" id="3.50.50.60">
    <property type="entry name" value="FAD/NAD(P)-binding domain"/>
    <property type="match status" value="1"/>
</dbReference>